<keyword evidence="2" id="KW-1185">Reference proteome</keyword>
<feature type="transmembrane region" description="Helical" evidence="1">
    <location>
        <begin position="118"/>
        <end position="140"/>
    </location>
</feature>
<name>A0A7I4YSL2_HAECO</name>
<feature type="transmembrane region" description="Helical" evidence="1">
    <location>
        <begin position="66"/>
        <end position="87"/>
    </location>
</feature>
<protein>
    <submittedName>
        <fullName evidence="3">MARVEL domain-containing protein</fullName>
    </submittedName>
</protein>
<evidence type="ECO:0000313" key="2">
    <source>
        <dbReference type="Proteomes" id="UP000025227"/>
    </source>
</evidence>
<evidence type="ECO:0000256" key="1">
    <source>
        <dbReference type="SAM" id="Phobius"/>
    </source>
</evidence>
<dbReference type="OrthoDB" id="5824579at2759"/>
<organism evidence="2 3">
    <name type="scientific">Haemonchus contortus</name>
    <name type="common">Barber pole worm</name>
    <dbReference type="NCBI Taxonomy" id="6289"/>
    <lineage>
        <taxon>Eukaryota</taxon>
        <taxon>Metazoa</taxon>
        <taxon>Ecdysozoa</taxon>
        <taxon>Nematoda</taxon>
        <taxon>Chromadorea</taxon>
        <taxon>Rhabditida</taxon>
        <taxon>Rhabditina</taxon>
        <taxon>Rhabditomorpha</taxon>
        <taxon>Strongyloidea</taxon>
        <taxon>Trichostrongylidae</taxon>
        <taxon>Haemonchus</taxon>
    </lineage>
</organism>
<dbReference type="WBParaSite" id="HCON_00132790-00001">
    <property type="protein sequence ID" value="HCON_00132790-00001"/>
    <property type="gene ID" value="HCON_00132790"/>
</dbReference>
<reference evidence="3" key="1">
    <citation type="submission" date="2020-12" db="UniProtKB">
        <authorList>
            <consortium name="WormBaseParasite"/>
        </authorList>
    </citation>
    <scope>IDENTIFICATION</scope>
    <source>
        <strain evidence="3">MHco3</strain>
    </source>
</reference>
<evidence type="ECO:0000313" key="3">
    <source>
        <dbReference type="WBParaSite" id="HCON_00132790-00001"/>
    </source>
</evidence>
<keyword evidence="1" id="KW-0812">Transmembrane</keyword>
<keyword evidence="1" id="KW-0472">Membrane</keyword>
<dbReference type="AlphaFoldDB" id="A0A7I4YSL2"/>
<accession>A0A7I4YSL2</accession>
<keyword evidence="1" id="KW-1133">Transmembrane helix</keyword>
<proteinExistence type="predicted"/>
<dbReference type="Proteomes" id="UP000025227">
    <property type="component" value="Unplaced"/>
</dbReference>
<sequence>MKNTIKSLDFLLSASLCSTQFLFAIVKTITKAMDPSLTAENDCSFDEFASAFWFLAFCGCLTRRRYIIVFTTLAMFYTFVLAFKWFAAASFSYLTNTPLSCPRHVRQTYPSWCRDVDIIFLAASVISIMIAMVASILSALRLWSDEDDFDEDDTEEPLVNENQRPTRTMITSYRYSIDRQLTTPHIDRK</sequence>